<gene>
    <name evidence="1" type="ORF">HMPREF1418_01320</name>
</gene>
<organism evidence="1 2">
    <name type="scientific">Helicobacter pylori GAM260BSi</name>
    <dbReference type="NCBI Taxonomy" id="1159046"/>
    <lineage>
        <taxon>Bacteria</taxon>
        <taxon>Pseudomonadati</taxon>
        <taxon>Campylobacterota</taxon>
        <taxon>Epsilonproteobacteria</taxon>
        <taxon>Campylobacterales</taxon>
        <taxon>Helicobacteraceae</taxon>
        <taxon>Helicobacter</taxon>
    </lineage>
</organism>
<dbReference type="AlphaFoldDB" id="M3QNF8"/>
<dbReference type="Proteomes" id="UP000012023">
    <property type="component" value="Unassembled WGS sequence"/>
</dbReference>
<evidence type="ECO:0000313" key="1">
    <source>
        <dbReference type="EMBL" id="EMH21896.1"/>
    </source>
</evidence>
<sequence>MNKKDPKKARETEFLISYCQNFLVNVFSARYWFYGCFSI</sequence>
<protein>
    <submittedName>
        <fullName evidence="1">Uncharacterized protein</fullName>
    </submittedName>
</protein>
<name>M3QNF8_HELPX</name>
<proteinExistence type="predicted"/>
<dbReference type="EMBL" id="APDV01000078">
    <property type="protein sequence ID" value="EMH21896.1"/>
    <property type="molecule type" value="Genomic_DNA"/>
</dbReference>
<evidence type="ECO:0000313" key="2">
    <source>
        <dbReference type="Proteomes" id="UP000012023"/>
    </source>
</evidence>
<comment type="caution">
    <text evidence="1">The sequence shown here is derived from an EMBL/GenBank/DDBJ whole genome shotgun (WGS) entry which is preliminary data.</text>
</comment>
<accession>M3QNF8</accession>
<reference evidence="1 2" key="1">
    <citation type="submission" date="2012-11" db="EMBL/GenBank/DDBJ databases">
        <authorList>
            <person name="Weinstock G."/>
            <person name="Sodergren E."/>
            <person name="Lobos E.A."/>
            <person name="Fulton L."/>
            <person name="Fulton R."/>
            <person name="Courtney L."/>
            <person name="Fronick C."/>
            <person name="O'Laughlin M."/>
            <person name="Godfrey J."/>
            <person name="Wilson R.M."/>
            <person name="Miner T."/>
            <person name="Farmer C."/>
            <person name="Delehaunty K."/>
            <person name="Cordes M."/>
            <person name="Minx P."/>
            <person name="Tomlinson C."/>
            <person name="Chen J."/>
            <person name="Wollam A."/>
            <person name="Pepin K.H."/>
            <person name="Bhonagiri V."/>
            <person name="Zhang X."/>
            <person name="Suruliraj S."/>
            <person name="Antonio M."/>
            <person name="Secka O."/>
            <person name="Thomas J."/>
            <person name="Warren W."/>
            <person name="Mitreva M."/>
            <person name="Mardis E.R."/>
            <person name="Wilson R.K."/>
        </authorList>
    </citation>
    <scope>NUCLEOTIDE SEQUENCE [LARGE SCALE GENOMIC DNA]</scope>
    <source>
        <strain evidence="1 2">GAM260BSi</strain>
    </source>
</reference>
<dbReference type="HOGENOM" id="CLU_210942_0_0_7"/>